<protein>
    <recommendedName>
        <fullName evidence="5">Probable acetate kinase</fullName>
        <ecNumber evidence="5">2.7.2.1</ecNumber>
    </recommendedName>
    <alternativeName>
        <fullName evidence="5">Acetokinase</fullName>
    </alternativeName>
</protein>
<keyword evidence="2 5" id="KW-0547">Nucleotide-binding</keyword>
<feature type="active site" description="Proton donor/acceptor" evidence="5">
    <location>
        <position position="169"/>
    </location>
</feature>
<dbReference type="GO" id="GO:0006083">
    <property type="term" value="P:acetate metabolic process"/>
    <property type="evidence" value="ECO:0007669"/>
    <property type="project" value="TreeGrafter"/>
</dbReference>
<dbReference type="Pfam" id="PF00871">
    <property type="entry name" value="Acetate_kinase"/>
    <property type="match status" value="1"/>
</dbReference>
<evidence type="ECO:0000256" key="3">
    <source>
        <dbReference type="ARBA" id="ARBA00022777"/>
    </source>
</evidence>
<dbReference type="EC" id="2.7.2.1" evidence="5"/>
<feature type="binding site" evidence="5">
    <location>
        <position position="23"/>
    </location>
    <ligand>
        <name>ATP</name>
        <dbReference type="ChEBI" id="CHEBI:30616"/>
    </ligand>
</feature>
<dbReference type="EMBL" id="JADOXO010000025">
    <property type="protein sequence ID" value="KAF9818860.1"/>
    <property type="molecule type" value="Genomic_DNA"/>
</dbReference>
<evidence type="ECO:0000256" key="5">
    <source>
        <dbReference type="HAMAP-Rule" id="MF_03131"/>
    </source>
</evidence>
<gene>
    <name evidence="6" type="ORF">IEO21_02516</name>
</gene>
<comment type="pathway">
    <text evidence="5">Metabolic intermediate biosynthesis; acetyl-CoA biosynthesis; acetyl-CoA from acetate: step 1/2.</text>
</comment>
<keyword evidence="5" id="KW-0479">Metal-binding</keyword>
<keyword evidence="1 5" id="KW-0808">Transferase</keyword>
<comment type="similarity">
    <text evidence="5">Belongs to the acetokinase family.</text>
</comment>
<evidence type="ECO:0000313" key="7">
    <source>
        <dbReference type="Proteomes" id="UP000639403"/>
    </source>
</evidence>
<evidence type="ECO:0000313" key="6">
    <source>
        <dbReference type="EMBL" id="KAF9818860.1"/>
    </source>
</evidence>
<evidence type="ECO:0000256" key="4">
    <source>
        <dbReference type="ARBA" id="ARBA00022840"/>
    </source>
</evidence>
<organism evidence="6 7">
    <name type="scientific">Rhodonia placenta</name>
    <dbReference type="NCBI Taxonomy" id="104341"/>
    <lineage>
        <taxon>Eukaryota</taxon>
        <taxon>Fungi</taxon>
        <taxon>Dikarya</taxon>
        <taxon>Basidiomycota</taxon>
        <taxon>Agaricomycotina</taxon>
        <taxon>Agaricomycetes</taxon>
        <taxon>Polyporales</taxon>
        <taxon>Adustoporiaceae</taxon>
        <taxon>Rhodonia</taxon>
    </lineage>
</organism>
<feature type="site" description="Transition state stabilizer" evidence="5">
    <location>
        <position position="201"/>
    </location>
</feature>
<dbReference type="AlphaFoldDB" id="A0A8H7P812"/>
<comment type="cofactor">
    <cofactor evidence="5">
        <name>Mg(2+)</name>
        <dbReference type="ChEBI" id="CHEBI:18420"/>
    </cofactor>
</comment>
<dbReference type="GO" id="GO:0008776">
    <property type="term" value="F:acetate kinase activity"/>
    <property type="evidence" value="ECO:0007669"/>
    <property type="project" value="UniProtKB-UniRule"/>
</dbReference>
<dbReference type="GO" id="GO:0000287">
    <property type="term" value="F:magnesium ion binding"/>
    <property type="evidence" value="ECO:0007669"/>
    <property type="project" value="UniProtKB-UniRule"/>
</dbReference>
<dbReference type="PANTHER" id="PTHR21060:SF15">
    <property type="entry name" value="ACETATE KINASE-RELATED"/>
    <property type="match status" value="1"/>
</dbReference>
<reference evidence="6" key="2">
    <citation type="journal article" name="Front. Microbiol.">
        <title>Degradative Capacity of Two Strains of Rhodonia placenta: From Phenotype to Genotype.</title>
        <authorList>
            <person name="Kolle M."/>
            <person name="Horta M.A.C."/>
            <person name="Nowrousian M."/>
            <person name="Ohm R.A."/>
            <person name="Benz J.P."/>
            <person name="Pilgard A."/>
        </authorList>
    </citation>
    <scope>NUCLEOTIDE SEQUENCE</scope>
    <source>
        <strain evidence="6">FPRL280</strain>
    </source>
</reference>
<proteinExistence type="inferred from homology"/>
<feature type="site" description="Transition state stabilizer" evidence="5">
    <location>
        <position position="262"/>
    </location>
</feature>
<dbReference type="InterPro" id="IPR043129">
    <property type="entry name" value="ATPase_NBD"/>
</dbReference>
<dbReference type="GO" id="GO:0006085">
    <property type="term" value="P:acetyl-CoA biosynthetic process"/>
    <property type="evidence" value="ECO:0007669"/>
    <property type="project" value="UniProtKB-UniRule"/>
</dbReference>
<dbReference type="PROSITE" id="PS01075">
    <property type="entry name" value="ACETATE_KINASE_1"/>
    <property type="match status" value="1"/>
</dbReference>
<dbReference type="PROSITE" id="PS01076">
    <property type="entry name" value="ACETATE_KINASE_2"/>
    <property type="match status" value="1"/>
</dbReference>
<dbReference type="InterPro" id="IPR000890">
    <property type="entry name" value="Aliphatic_acid_kin_short-chain"/>
</dbReference>
<feature type="binding site" evidence="5">
    <location>
        <position position="16"/>
    </location>
    <ligand>
        <name>Mg(2+)</name>
        <dbReference type="ChEBI" id="CHEBI:18420"/>
    </ligand>
</feature>
<feature type="binding site" evidence="5">
    <location>
        <position position="113"/>
    </location>
    <ligand>
        <name>substrate</name>
    </ligand>
</feature>
<evidence type="ECO:0000256" key="1">
    <source>
        <dbReference type="ARBA" id="ARBA00022679"/>
    </source>
</evidence>
<comment type="caution">
    <text evidence="6">The sequence shown here is derived from an EMBL/GenBank/DDBJ whole genome shotgun (WGS) entry which is preliminary data.</text>
</comment>
<dbReference type="Proteomes" id="UP000639403">
    <property type="component" value="Unassembled WGS sequence"/>
</dbReference>
<dbReference type="UniPathway" id="UPA00340">
    <property type="reaction ID" value="UER00458"/>
</dbReference>
<feature type="binding site" evidence="5">
    <location>
        <begin position="229"/>
        <end position="233"/>
    </location>
    <ligand>
        <name>ATP</name>
        <dbReference type="ChEBI" id="CHEBI:30616"/>
    </ligand>
</feature>
<dbReference type="NCBIfam" id="TIGR00016">
    <property type="entry name" value="ackA"/>
    <property type="match status" value="1"/>
</dbReference>
<dbReference type="Gene3D" id="3.30.420.40">
    <property type="match status" value="2"/>
</dbReference>
<dbReference type="PANTHER" id="PTHR21060">
    <property type="entry name" value="ACETATE KINASE"/>
    <property type="match status" value="1"/>
</dbReference>
<dbReference type="PIRSF" id="PIRSF000722">
    <property type="entry name" value="Acetate_prop_kin"/>
    <property type="match status" value="1"/>
</dbReference>
<dbReference type="InterPro" id="IPR023865">
    <property type="entry name" value="Aliphatic_acid_kinase_CS"/>
</dbReference>
<dbReference type="GO" id="GO:0005524">
    <property type="term" value="F:ATP binding"/>
    <property type="evidence" value="ECO:0007669"/>
    <property type="project" value="UniProtKB-KW"/>
</dbReference>
<evidence type="ECO:0000256" key="2">
    <source>
        <dbReference type="ARBA" id="ARBA00022741"/>
    </source>
</evidence>
<keyword evidence="5" id="KW-0460">Magnesium</keyword>
<sequence length="429" mass="46831">MSESRAPRDGLILAINAGSSSLKISLFRRAYHTSEHGKPNDVVDLLLVSSITNISSPPTKFTFSLVSHSQGREAKKEPIDKVHDHASAFAHFLDYLKKESAIDRSAVVHVCHRVVHGGDYFEPVIIDSDSYHHIEKLSDLAPLHNGAALSVMKACIEALPHASSIAYFDTSFHRSIPLHIASYAINPEVAQKRGLKKYGFHGLSYAYILDATAHHLERPVSALNLIVMHLGSGASVCAIRNGVSLDTSMGLTPVSGLPGATRCGVIDPSLVFHYTNRAGRITHDPSAAIDVRVTQAEDILNKQSGWCALTGTADFSEIVRRMRDSVGGQELRDWRGEGKWRLAFELFVDRIAGFVGQYYVRLGGRVDALVFSGGIGEKSVELREAVVQSVGCLGFEVDPYANSHVTGKDGVVIDLEMAKECAQTDKFWK</sequence>
<comment type="caution">
    <text evidence="5">Lacks conserved residue(s) required for the propagation of feature annotation.</text>
</comment>
<accession>A0A8H7P812</accession>
<comment type="catalytic activity">
    <reaction evidence="5">
        <text>acetate + ATP = acetyl phosphate + ADP</text>
        <dbReference type="Rhea" id="RHEA:11352"/>
        <dbReference type="ChEBI" id="CHEBI:22191"/>
        <dbReference type="ChEBI" id="CHEBI:30089"/>
        <dbReference type="ChEBI" id="CHEBI:30616"/>
        <dbReference type="ChEBI" id="CHEBI:456216"/>
        <dbReference type="EC" id="2.7.2.1"/>
    </reaction>
</comment>
<dbReference type="InterPro" id="IPR004372">
    <property type="entry name" value="Ac/propionate_kinase"/>
</dbReference>
<keyword evidence="3 5" id="KW-0418">Kinase</keyword>
<dbReference type="HAMAP" id="MF_00020">
    <property type="entry name" value="Acetate_kinase"/>
    <property type="match status" value="1"/>
</dbReference>
<keyword evidence="4 5" id="KW-0067">ATP-binding</keyword>
<dbReference type="SUPFAM" id="SSF53067">
    <property type="entry name" value="Actin-like ATPase domain"/>
    <property type="match status" value="2"/>
</dbReference>
<dbReference type="PRINTS" id="PR00471">
    <property type="entry name" value="ACETATEKNASE"/>
</dbReference>
<name>A0A8H7P812_9APHY</name>
<reference evidence="6" key="1">
    <citation type="submission" date="2020-11" db="EMBL/GenBank/DDBJ databases">
        <authorList>
            <person name="Koelle M."/>
            <person name="Horta M.A.C."/>
            <person name="Nowrousian M."/>
            <person name="Ohm R.A."/>
            <person name="Benz P."/>
            <person name="Pilgard A."/>
        </authorList>
    </citation>
    <scope>NUCLEOTIDE SEQUENCE</scope>
    <source>
        <strain evidence="6">FPRL280</strain>
    </source>
</reference>